<keyword evidence="1" id="KW-0732">Signal</keyword>
<evidence type="ECO:0000256" key="1">
    <source>
        <dbReference type="SAM" id="SignalP"/>
    </source>
</evidence>
<reference evidence="2" key="1">
    <citation type="submission" date="2019-04" db="EMBL/GenBank/DDBJ databases">
        <title>Sequencing of skin fungus with MAO and IRED activity.</title>
        <authorList>
            <person name="Marsaioli A.J."/>
            <person name="Bonatto J.M.C."/>
            <person name="Reis Junior O."/>
        </authorList>
    </citation>
    <scope>NUCLEOTIDE SEQUENCE</scope>
    <source>
        <strain evidence="2">30M1</strain>
    </source>
</reference>
<dbReference type="OrthoDB" id="5086500at2759"/>
<keyword evidence="3" id="KW-1185">Reference proteome</keyword>
<accession>A0A9P4WAU6</accession>
<proteinExistence type="predicted"/>
<name>A0A9P4WAU6_CURKU</name>
<evidence type="ECO:0000313" key="2">
    <source>
        <dbReference type="EMBL" id="KAF3006548.1"/>
    </source>
</evidence>
<dbReference type="AlphaFoldDB" id="A0A9P4WAU6"/>
<sequence>MKASWTALCTLLSLVNQSSANLDIITLPAWGSTWIQEAVATLVLADVPASITGDVALWSAIMMDQDDFLQGVTQNSPGSTWCQNLGRNWCNFAYMLKGSSVTHGAPVKASSGDRIKTHYKLNSTTKLWDQDLYINDKLVSHVSTSKEQHGNVFYVSVECAAKPCTTVPAHSWENISVTLNQPDQSFKHTGSWEHGASGGAMSTTDNGKTWKFSKLNVPAMVAA</sequence>
<comment type="caution">
    <text evidence="2">The sequence shown here is derived from an EMBL/GenBank/DDBJ whole genome shotgun (WGS) entry which is preliminary data.</text>
</comment>
<gene>
    <name evidence="2" type="ORF">E8E13_006020</name>
</gene>
<feature type="signal peptide" evidence="1">
    <location>
        <begin position="1"/>
        <end position="20"/>
    </location>
</feature>
<dbReference type="EMBL" id="SWKU01000005">
    <property type="protein sequence ID" value="KAF3006548.1"/>
    <property type="molecule type" value="Genomic_DNA"/>
</dbReference>
<feature type="chain" id="PRO_5040413793" evidence="1">
    <location>
        <begin position="21"/>
        <end position="223"/>
    </location>
</feature>
<protein>
    <submittedName>
        <fullName evidence="2">Uncharacterized protein</fullName>
    </submittedName>
</protein>
<organism evidence="2 3">
    <name type="scientific">Curvularia kusanoi</name>
    <name type="common">Cochliobolus kusanoi</name>
    <dbReference type="NCBI Taxonomy" id="90978"/>
    <lineage>
        <taxon>Eukaryota</taxon>
        <taxon>Fungi</taxon>
        <taxon>Dikarya</taxon>
        <taxon>Ascomycota</taxon>
        <taxon>Pezizomycotina</taxon>
        <taxon>Dothideomycetes</taxon>
        <taxon>Pleosporomycetidae</taxon>
        <taxon>Pleosporales</taxon>
        <taxon>Pleosporineae</taxon>
        <taxon>Pleosporaceae</taxon>
        <taxon>Curvularia</taxon>
    </lineage>
</organism>
<evidence type="ECO:0000313" key="3">
    <source>
        <dbReference type="Proteomes" id="UP000801428"/>
    </source>
</evidence>
<dbReference type="Proteomes" id="UP000801428">
    <property type="component" value="Unassembled WGS sequence"/>
</dbReference>